<dbReference type="EMBL" id="CAJZAF010000005">
    <property type="protein sequence ID" value="CAG9168167.1"/>
    <property type="molecule type" value="Genomic_DNA"/>
</dbReference>
<protein>
    <recommendedName>
        <fullName evidence="1">KilA-N domain-containing protein</fullName>
    </recommendedName>
</protein>
<comment type="caution">
    <text evidence="2">The sequence shown here is derived from an EMBL/GenBank/DDBJ whole genome shotgun (WGS) entry which is preliminary data.</text>
</comment>
<sequence>MPVICGFSWRAYFTGDYIGASLTRGLRGVGCLDIHGVGIRVDAAGRYCLNDLHRSAGGQAKDQPAFFMRRRETADLVAELSNTENSRVSPELGASAISQTPVATLNNGSNNGTYVVKELVYAYAMWISASFHLKVIRAYDAMVAVQPAPGFAISQTLSEALRRRGHIVASISQFGRDRDNAI</sequence>
<evidence type="ECO:0000259" key="1">
    <source>
        <dbReference type="PROSITE" id="PS51301"/>
    </source>
</evidence>
<name>A0ABN7Y473_9BURK</name>
<gene>
    <name evidence="2" type="ORF">LMG23994_01327</name>
</gene>
<dbReference type="InterPro" id="IPR017880">
    <property type="entry name" value="KilA_N"/>
</dbReference>
<evidence type="ECO:0000313" key="2">
    <source>
        <dbReference type="EMBL" id="CAG9168167.1"/>
    </source>
</evidence>
<organism evidence="2 3">
    <name type="scientific">Cupriavidus pinatubonensis</name>
    <dbReference type="NCBI Taxonomy" id="248026"/>
    <lineage>
        <taxon>Bacteria</taxon>
        <taxon>Pseudomonadati</taxon>
        <taxon>Pseudomonadota</taxon>
        <taxon>Betaproteobacteria</taxon>
        <taxon>Burkholderiales</taxon>
        <taxon>Burkholderiaceae</taxon>
        <taxon>Cupriavidus</taxon>
    </lineage>
</organism>
<dbReference type="PROSITE" id="PS51301">
    <property type="entry name" value="KILA_N"/>
    <property type="match status" value="1"/>
</dbReference>
<dbReference type="Proteomes" id="UP000701702">
    <property type="component" value="Unassembled WGS sequence"/>
</dbReference>
<dbReference type="InterPro" id="IPR018004">
    <property type="entry name" value="KilA/APSES_HTH"/>
</dbReference>
<accession>A0ABN7Y473</accession>
<evidence type="ECO:0000313" key="3">
    <source>
        <dbReference type="Proteomes" id="UP000701702"/>
    </source>
</evidence>
<keyword evidence="3" id="KW-1185">Reference proteome</keyword>
<reference evidence="2 3" key="1">
    <citation type="submission" date="2021-08" db="EMBL/GenBank/DDBJ databases">
        <authorList>
            <person name="Peeters C."/>
        </authorList>
    </citation>
    <scope>NUCLEOTIDE SEQUENCE [LARGE SCALE GENOMIC DNA]</scope>
    <source>
        <strain evidence="2 3">LMG 23994</strain>
    </source>
</reference>
<feature type="domain" description="KilA-N" evidence="1">
    <location>
        <begin position="28"/>
        <end position="142"/>
    </location>
</feature>
<dbReference type="SMART" id="SM01252">
    <property type="entry name" value="KilA-N"/>
    <property type="match status" value="1"/>
</dbReference>
<dbReference type="Pfam" id="PF04383">
    <property type="entry name" value="KilA-N"/>
    <property type="match status" value="1"/>
</dbReference>
<proteinExistence type="predicted"/>